<feature type="transmembrane region" description="Helical" evidence="1">
    <location>
        <begin position="15"/>
        <end position="33"/>
    </location>
</feature>
<protein>
    <submittedName>
        <fullName evidence="2">Uncharacterized protein</fullName>
    </submittedName>
</protein>
<name>A0A8B4BWX9_HEYCO</name>
<evidence type="ECO:0000313" key="2">
    <source>
        <dbReference type="EMBL" id="SHF70329.1"/>
    </source>
</evidence>
<reference evidence="2 3" key="1">
    <citation type="submission" date="2016-11" db="EMBL/GenBank/DDBJ databases">
        <authorList>
            <person name="Varghese N."/>
            <person name="Submissions S."/>
        </authorList>
    </citation>
    <scope>NUCLEOTIDE SEQUENCE [LARGE SCALE GENOMIC DNA]</scope>
    <source>
        <strain evidence="2 3">DSM 1</strain>
    </source>
</reference>
<keyword evidence="1" id="KW-0472">Membrane</keyword>
<gene>
    <name evidence="2" type="ORF">SAMN02745208_02535</name>
</gene>
<keyword evidence="1" id="KW-0812">Transmembrane</keyword>
<proteinExistence type="predicted"/>
<dbReference type="GeneID" id="93258292"/>
<dbReference type="KEGG" id="bcoa:BF29_1938"/>
<feature type="transmembrane region" description="Helical" evidence="1">
    <location>
        <begin position="45"/>
        <end position="63"/>
    </location>
</feature>
<keyword evidence="1" id="KW-1133">Transmembrane helix</keyword>
<comment type="caution">
    <text evidence="2">The sequence shown here is derived from an EMBL/GenBank/DDBJ whole genome shotgun (WGS) entry which is preliminary data.</text>
</comment>
<dbReference type="AlphaFoldDB" id="A0A8B4BWX9"/>
<evidence type="ECO:0000256" key="1">
    <source>
        <dbReference type="SAM" id="Phobius"/>
    </source>
</evidence>
<accession>A0A8B4BWX9</accession>
<evidence type="ECO:0000313" key="3">
    <source>
        <dbReference type="Proteomes" id="UP000184029"/>
    </source>
</evidence>
<sequence length="67" mass="7777">MRKMDEMEKDHSGKAARLAFSYYTLVLLIWSLVDWFKTKSTGIEFPILMIGCAIYAGVQVYLLRKTK</sequence>
<dbReference type="EMBL" id="FQUB01000064">
    <property type="protein sequence ID" value="SHF70329.1"/>
    <property type="molecule type" value="Genomic_DNA"/>
</dbReference>
<organism evidence="2 3">
    <name type="scientific">Heyndrickxia coagulans DSM 1 = ATCC 7050</name>
    <dbReference type="NCBI Taxonomy" id="1121088"/>
    <lineage>
        <taxon>Bacteria</taxon>
        <taxon>Bacillati</taxon>
        <taxon>Bacillota</taxon>
        <taxon>Bacilli</taxon>
        <taxon>Bacillales</taxon>
        <taxon>Bacillaceae</taxon>
        <taxon>Heyndrickxia</taxon>
    </lineage>
</organism>
<dbReference type="Proteomes" id="UP000184029">
    <property type="component" value="Unassembled WGS sequence"/>
</dbReference>
<dbReference type="RefSeq" id="WP_014096839.1">
    <property type="nucleotide sequence ID" value="NZ_ALAS01000242.1"/>
</dbReference>